<feature type="compositionally biased region" description="Basic and acidic residues" evidence="1">
    <location>
        <begin position="521"/>
        <end position="535"/>
    </location>
</feature>
<keyword evidence="3" id="KW-1185">Reference proteome</keyword>
<dbReference type="AlphaFoldDB" id="A0A7J0BHH3"/>
<name>A0A7J0BHH3_9BACT</name>
<accession>A0A7J0BHH3</accession>
<protein>
    <submittedName>
        <fullName evidence="2">Uncharacterized protein</fullName>
    </submittedName>
</protein>
<evidence type="ECO:0000256" key="1">
    <source>
        <dbReference type="SAM" id="MobiDB-lite"/>
    </source>
</evidence>
<sequence>MGLHIPGTETAGNAGRGRETILDSVAPRGGAALRDDTGRVTGALRRAVEAEGRFRSIVDEAQPGRMQEAAAQFGKVPKSALSGSTDPVEQAAVVGQLDLGMALHEDRLRLRAMKDRAQEMQQLREERMAGMLRDAGDAGGMAGMSASPELQQRAFGHLSNALLSMEQTYRATGQALGEAREATDQRIRSTRSGMTGAFLARMAQDDPSHAHALLGQLGGTLEESDLEKTRSAVKSAVENHAISMLEERFRRDDGVDYDGALGDLAGMADMPEFDDTSRNTVRERLEMNRARQAYQKGKGDAAQRAQTFEAFYKAVDEGDVQAARTLLDRDFALDEKVRGRMRESLKVDKWETEPDALIKTVERIGKGEIKDAYMIVPDRDMSHADASALRDLLDRKGTRADLENRMFHRGVENVLGKMEGAKAEDKAGAVRTLFAALKDSRDKGEDTVLLFTPGKKGNIIDSVTTAYGMGNAMAEDERGPLWSRGGLGQSEEMTPPGLYPDGTGRGKARSGNGEHGGGGSDRNRPDRDLPDPDRPNRKHPDRKHPDRKHPNRFNPDLLRPESLPDTGSGGVTKPPAGTGGLSRGSALFGKPDGIPEVSFLPGIIGNDSPGMVEKL</sequence>
<dbReference type="RefSeq" id="WP_174404666.1">
    <property type="nucleotide sequence ID" value="NZ_BLVO01000012.1"/>
</dbReference>
<dbReference type="EMBL" id="BLVO01000012">
    <property type="protein sequence ID" value="GFM33018.1"/>
    <property type="molecule type" value="Genomic_DNA"/>
</dbReference>
<reference evidence="2 3" key="1">
    <citation type="submission" date="2020-05" db="EMBL/GenBank/DDBJ databases">
        <title>Draft genome sequence of Desulfovibrio sp. strain HN2T.</title>
        <authorList>
            <person name="Ueno A."/>
            <person name="Tamazawa S."/>
            <person name="Tamamura S."/>
            <person name="Murakami T."/>
            <person name="Kiyama T."/>
            <person name="Inomata H."/>
            <person name="Amano Y."/>
            <person name="Miyakawa K."/>
            <person name="Tamaki H."/>
            <person name="Naganuma T."/>
            <person name="Kaneko K."/>
        </authorList>
    </citation>
    <scope>NUCLEOTIDE SEQUENCE [LARGE SCALE GENOMIC DNA]</scope>
    <source>
        <strain evidence="2 3">HN2</strain>
    </source>
</reference>
<evidence type="ECO:0000313" key="3">
    <source>
        <dbReference type="Proteomes" id="UP000503840"/>
    </source>
</evidence>
<feature type="region of interest" description="Disordered" evidence="1">
    <location>
        <begin position="476"/>
        <end position="592"/>
    </location>
</feature>
<gene>
    <name evidence="2" type="ORF">DSM101010T_13830</name>
</gene>
<dbReference type="Proteomes" id="UP000503840">
    <property type="component" value="Unassembled WGS sequence"/>
</dbReference>
<evidence type="ECO:0000313" key="2">
    <source>
        <dbReference type="EMBL" id="GFM33018.1"/>
    </source>
</evidence>
<organism evidence="2 3">
    <name type="scientific">Desulfovibrio subterraneus</name>
    <dbReference type="NCBI Taxonomy" id="2718620"/>
    <lineage>
        <taxon>Bacteria</taxon>
        <taxon>Pseudomonadati</taxon>
        <taxon>Thermodesulfobacteriota</taxon>
        <taxon>Desulfovibrionia</taxon>
        <taxon>Desulfovibrionales</taxon>
        <taxon>Desulfovibrionaceae</taxon>
        <taxon>Desulfovibrio</taxon>
    </lineage>
</organism>
<proteinExistence type="predicted"/>
<feature type="compositionally biased region" description="Basic residues" evidence="1">
    <location>
        <begin position="536"/>
        <end position="551"/>
    </location>
</feature>
<comment type="caution">
    <text evidence="2">The sequence shown here is derived from an EMBL/GenBank/DDBJ whole genome shotgun (WGS) entry which is preliminary data.</text>
</comment>